<evidence type="ECO:0000259" key="1">
    <source>
        <dbReference type="Pfam" id="PF09593"/>
    </source>
</evidence>
<reference evidence="2 3" key="1">
    <citation type="journal article" date="2011" name="Virol. J.">
        <title>Diversity and phylogeography of Begomovirus-associated beta satellites of Okra in India.</title>
        <authorList>
            <person name="Venkataravanappa V."/>
            <person name="Reddy C.N."/>
            <person name="Swaranalatha P."/>
            <person name="Jalali S."/>
            <person name="Briddon R.W."/>
            <person name="Reddy M.K."/>
        </authorList>
    </citation>
    <scope>NUCLEOTIDE SEQUENCE [LARGE SCALE GENOMIC DNA]</scope>
    <source>
        <strain evidence="2">OYCo1</strain>
    </source>
</reference>
<sequence>MTRFSRTREGIVIREDVRDKQQQRASVHKYISSAKWSSHITKAFIVDYAYQQLHIPFDFTGVEGEITSTFKFHYWGSKAEEILEEDIIHVVDIIIMENPDIMVMEVNEPVIIDSNIII</sequence>
<gene>
    <name evidence="2" type="primary">C1</name>
</gene>
<dbReference type="GeneID" id="10100378"/>
<dbReference type="EMBL" id="GU111975">
    <property type="protein sequence ID" value="ADQ55868.1"/>
    <property type="molecule type" value="Genomic_DNA"/>
</dbReference>
<dbReference type="Proteomes" id="UP000203560">
    <property type="component" value="Genome"/>
</dbReference>
<name>E7BNB9_9VIRU</name>
<evidence type="ECO:0000313" key="2">
    <source>
        <dbReference type="EMBL" id="ADQ55868.1"/>
    </source>
</evidence>
<dbReference type="RefSeq" id="YP_004123723.1">
    <property type="nucleotide sequence ID" value="NC_014895.1"/>
</dbReference>
<evidence type="ECO:0000313" key="3">
    <source>
        <dbReference type="Proteomes" id="UP000203560"/>
    </source>
</evidence>
<organism evidence="2 3">
    <name type="scientific">Bhendi yellow vein mosaic betasatellite [India:Coimbator:OYCO1:2005]</name>
    <dbReference type="NCBI Taxonomy" id="908072"/>
    <lineage>
        <taxon>Viruses</taxon>
        <taxon>Viruses incertae sedis</taxon>
        <taxon>Tolecusatellitidae</taxon>
        <taxon>Betasatellite</taxon>
        <taxon>Betasatellite abelmoschusmusiviflavi</taxon>
        <taxon>Bhendi yellow vein mosaic betasatellite</taxon>
    </lineage>
</organism>
<dbReference type="Pfam" id="PF09593">
    <property type="entry name" value="Pathogen_betaC1"/>
    <property type="match status" value="1"/>
</dbReference>
<dbReference type="OrthoDB" id="17520at10239"/>
<dbReference type="InterPro" id="IPR018583">
    <property type="entry name" value="CLCuD_DNA-betaC1"/>
</dbReference>
<protein>
    <submittedName>
        <fullName evidence="2">C1 protein</fullName>
    </submittedName>
</protein>
<feature type="domain" description="Cotton leaf-curl disease DNA-betaC1" evidence="1">
    <location>
        <begin position="2"/>
        <end position="117"/>
    </location>
</feature>
<proteinExistence type="predicted"/>
<dbReference type="KEGG" id="vg:10100378"/>
<accession>E7BNB9</accession>